<accession>A0ABC9WDS1</accession>
<gene>
    <name evidence="2" type="ORF">GRJ2_000830900</name>
</gene>
<keyword evidence="3" id="KW-1185">Reference proteome</keyword>
<feature type="region of interest" description="Disordered" evidence="1">
    <location>
        <begin position="159"/>
        <end position="186"/>
    </location>
</feature>
<comment type="caution">
    <text evidence="2">The sequence shown here is derived from an EMBL/GenBank/DDBJ whole genome shotgun (WGS) entry which is preliminary data.</text>
</comment>
<dbReference type="Proteomes" id="UP001623348">
    <property type="component" value="Unassembled WGS sequence"/>
</dbReference>
<reference evidence="2 3" key="1">
    <citation type="submission" date="2024-06" db="EMBL/GenBank/DDBJ databases">
        <title>The draft genome of Grus japonensis, version 3.</title>
        <authorList>
            <person name="Nabeshima K."/>
            <person name="Suzuki S."/>
            <person name="Onuma M."/>
        </authorList>
    </citation>
    <scope>NUCLEOTIDE SEQUENCE [LARGE SCALE GENOMIC DNA]</scope>
    <source>
        <strain evidence="2 3">451A</strain>
    </source>
</reference>
<organism evidence="2 3">
    <name type="scientific">Grus japonensis</name>
    <name type="common">Japanese crane</name>
    <name type="synonym">Red-crowned crane</name>
    <dbReference type="NCBI Taxonomy" id="30415"/>
    <lineage>
        <taxon>Eukaryota</taxon>
        <taxon>Metazoa</taxon>
        <taxon>Chordata</taxon>
        <taxon>Craniata</taxon>
        <taxon>Vertebrata</taxon>
        <taxon>Euteleostomi</taxon>
        <taxon>Archelosauria</taxon>
        <taxon>Archosauria</taxon>
        <taxon>Dinosauria</taxon>
        <taxon>Saurischia</taxon>
        <taxon>Theropoda</taxon>
        <taxon>Coelurosauria</taxon>
        <taxon>Aves</taxon>
        <taxon>Neognathae</taxon>
        <taxon>Neoaves</taxon>
        <taxon>Gruiformes</taxon>
        <taxon>Gruidae</taxon>
        <taxon>Grus</taxon>
    </lineage>
</organism>
<name>A0ABC9WDS1_GRUJA</name>
<evidence type="ECO:0000313" key="3">
    <source>
        <dbReference type="Proteomes" id="UP001623348"/>
    </source>
</evidence>
<sequence>MGLASQVTNDTEKADMLNAFFTFILTDERLKFICAKLEDDTRLGGEKEKLPQRDLDRLKGWASKVLEKINVKFCTWQNFKALHEHLVGIFQPNSLPAIWKLLNRSEESCPTASDLVKKNGRTSPKVQSKHARCLGNTHELKADLETIKPSRALIPTRCSSELSKMEKNKPTSAGKEKKKTKQPQNAQQPLIIDIILPYLH</sequence>
<dbReference type="AlphaFoldDB" id="A0ABC9WDS1"/>
<proteinExistence type="predicted"/>
<evidence type="ECO:0000313" key="2">
    <source>
        <dbReference type="EMBL" id="GAB0183656.1"/>
    </source>
</evidence>
<dbReference type="EMBL" id="BAAFJT010000002">
    <property type="protein sequence ID" value="GAB0183656.1"/>
    <property type="molecule type" value="Genomic_DNA"/>
</dbReference>
<protein>
    <submittedName>
        <fullName evidence="2">Uncharacterized protein</fullName>
    </submittedName>
</protein>
<evidence type="ECO:0000256" key="1">
    <source>
        <dbReference type="SAM" id="MobiDB-lite"/>
    </source>
</evidence>